<accession>A0A914UI19</accession>
<keyword evidence="1" id="KW-1133">Transmembrane helix</keyword>
<name>A0A914UI19_9BILA</name>
<evidence type="ECO:0000256" key="1">
    <source>
        <dbReference type="SAM" id="Phobius"/>
    </source>
</evidence>
<keyword evidence="2" id="KW-1185">Reference proteome</keyword>
<keyword evidence="1" id="KW-0472">Membrane</keyword>
<dbReference type="WBParaSite" id="PSAMB.scaffold1006size37331.g10330.t1">
    <property type="protein sequence ID" value="PSAMB.scaffold1006size37331.g10330.t1"/>
    <property type="gene ID" value="PSAMB.scaffold1006size37331.g10330"/>
</dbReference>
<proteinExistence type="predicted"/>
<sequence>MFADADDGRNVSLAPSQQPDAFFVPDNNHIVIPLMSFVFGFPLLVITILCLVQQRNKQLQKRESERLHNRRLSTQSTIYTGVTSRLIGGLPVDSASFRPLKISSYLHKDSIGLVAKGNWPSRRGGSFNNLFGRNKNTGQLDVPLAAPGKSRSASNLVIRDSDAYAAGCPTSESTMYISPV</sequence>
<reference evidence="3" key="1">
    <citation type="submission" date="2022-11" db="UniProtKB">
        <authorList>
            <consortium name="WormBaseParasite"/>
        </authorList>
    </citation>
    <scope>IDENTIFICATION</scope>
</reference>
<evidence type="ECO:0000313" key="3">
    <source>
        <dbReference type="WBParaSite" id="PSAMB.scaffold1006size37331.g10330.t1"/>
    </source>
</evidence>
<feature type="transmembrane region" description="Helical" evidence="1">
    <location>
        <begin position="30"/>
        <end position="52"/>
    </location>
</feature>
<evidence type="ECO:0000313" key="2">
    <source>
        <dbReference type="Proteomes" id="UP000887566"/>
    </source>
</evidence>
<keyword evidence="1" id="KW-0812">Transmembrane</keyword>
<dbReference type="Proteomes" id="UP000887566">
    <property type="component" value="Unplaced"/>
</dbReference>
<protein>
    <submittedName>
        <fullName evidence="3">Uncharacterized protein</fullName>
    </submittedName>
</protein>
<dbReference type="AlphaFoldDB" id="A0A914UI19"/>
<organism evidence="2 3">
    <name type="scientific">Plectus sambesii</name>
    <dbReference type="NCBI Taxonomy" id="2011161"/>
    <lineage>
        <taxon>Eukaryota</taxon>
        <taxon>Metazoa</taxon>
        <taxon>Ecdysozoa</taxon>
        <taxon>Nematoda</taxon>
        <taxon>Chromadorea</taxon>
        <taxon>Plectida</taxon>
        <taxon>Plectina</taxon>
        <taxon>Plectoidea</taxon>
        <taxon>Plectidae</taxon>
        <taxon>Plectus</taxon>
    </lineage>
</organism>